<dbReference type="Pfam" id="PF13614">
    <property type="entry name" value="AAA_31"/>
    <property type="match status" value="1"/>
</dbReference>
<comment type="caution">
    <text evidence="2">The sequence shown here is derived from an EMBL/GenBank/DDBJ whole genome shotgun (WGS) entry which is preliminary data.</text>
</comment>
<sequence length="293" mass="32170">MTVIGFVSEKGGVGKTTACYHIAVGLRRFHKKSVLVIDADYQRGGITGRLFPELIEQFRHGTLPDVTLFAKFQQLYSATTFDPTVTVRTASVGVDAIVADTRLANVTTDKLPSTNNIVENNLSLLRHLKVIREVIDNLEKSYDYVLIDSHPEISDVLRSIIYASDHCVSPVKLDLQSSVGVPTVVAEIGTVNNDVALMKATIDKSLAYNPTAFAGAMGMMAREYAGVPKQTEADEIRRLRRAGTVFNEYVTEGDGIRRAAQERLPVYDISGANAVKQSGQFQRLTSEFITKCP</sequence>
<dbReference type="InterPro" id="IPR027417">
    <property type="entry name" value="P-loop_NTPase"/>
</dbReference>
<gene>
    <name evidence="2" type="ORF">ABID44_001698</name>
</gene>
<dbReference type="SUPFAM" id="SSF52540">
    <property type="entry name" value="P-loop containing nucleoside triphosphate hydrolases"/>
    <property type="match status" value="1"/>
</dbReference>
<organism evidence="2 3">
    <name type="scientific">Aquamicrobium ahrensii</name>
    <dbReference type="NCBI Taxonomy" id="469551"/>
    <lineage>
        <taxon>Bacteria</taxon>
        <taxon>Pseudomonadati</taxon>
        <taxon>Pseudomonadota</taxon>
        <taxon>Alphaproteobacteria</taxon>
        <taxon>Hyphomicrobiales</taxon>
        <taxon>Phyllobacteriaceae</taxon>
        <taxon>Aquamicrobium</taxon>
    </lineage>
</organism>
<dbReference type="Gene3D" id="3.40.50.300">
    <property type="entry name" value="P-loop containing nucleotide triphosphate hydrolases"/>
    <property type="match status" value="1"/>
</dbReference>
<dbReference type="InterPro" id="IPR025669">
    <property type="entry name" value="AAA_dom"/>
</dbReference>
<accession>A0ABV2KJX1</accession>
<proteinExistence type="predicted"/>
<dbReference type="Proteomes" id="UP001549143">
    <property type="component" value="Unassembled WGS sequence"/>
</dbReference>
<keyword evidence="3" id="KW-1185">Reference proteome</keyword>
<evidence type="ECO:0000313" key="3">
    <source>
        <dbReference type="Proteomes" id="UP001549143"/>
    </source>
</evidence>
<dbReference type="RefSeq" id="WP_354151243.1">
    <property type="nucleotide sequence ID" value="NZ_JBEPMN010000004.1"/>
</dbReference>
<name>A0ABV2KJX1_9HYPH</name>
<dbReference type="PANTHER" id="PTHR13696:SF99">
    <property type="entry name" value="COBYRINIC ACID AC-DIAMIDE SYNTHASE"/>
    <property type="match status" value="1"/>
</dbReference>
<dbReference type="InterPro" id="IPR050678">
    <property type="entry name" value="DNA_Partitioning_ATPase"/>
</dbReference>
<reference evidence="2 3" key="1">
    <citation type="submission" date="2024-06" db="EMBL/GenBank/DDBJ databases">
        <title>Genomic Encyclopedia of Type Strains, Phase IV (KMG-IV): sequencing the most valuable type-strain genomes for metagenomic binning, comparative biology and taxonomic classification.</title>
        <authorList>
            <person name="Goeker M."/>
        </authorList>
    </citation>
    <scope>NUCLEOTIDE SEQUENCE [LARGE SCALE GENOMIC DNA]</scope>
    <source>
        <strain evidence="2 3">DSM 19730</strain>
    </source>
</reference>
<dbReference type="PANTHER" id="PTHR13696">
    <property type="entry name" value="P-LOOP CONTAINING NUCLEOSIDE TRIPHOSPHATE HYDROLASE"/>
    <property type="match status" value="1"/>
</dbReference>
<protein>
    <submittedName>
        <fullName evidence="2">Chromosome partitioning protein</fullName>
    </submittedName>
</protein>
<evidence type="ECO:0000313" key="2">
    <source>
        <dbReference type="EMBL" id="MET3661378.1"/>
    </source>
</evidence>
<feature type="domain" description="AAA" evidence="1">
    <location>
        <begin position="1"/>
        <end position="194"/>
    </location>
</feature>
<evidence type="ECO:0000259" key="1">
    <source>
        <dbReference type="Pfam" id="PF13614"/>
    </source>
</evidence>
<dbReference type="CDD" id="cd02042">
    <property type="entry name" value="ParAB_family"/>
    <property type="match status" value="1"/>
</dbReference>
<dbReference type="EMBL" id="JBEPMN010000004">
    <property type="protein sequence ID" value="MET3661378.1"/>
    <property type="molecule type" value="Genomic_DNA"/>
</dbReference>